<dbReference type="InterPro" id="IPR014001">
    <property type="entry name" value="Helicase_ATP-bd"/>
</dbReference>
<dbReference type="SUPFAM" id="SSF52540">
    <property type="entry name" value="P-loop containing nucleoside triphosphate hydrolases"/>
    <property type="match status" value="1"/>
</dbReference>
<dbReference type="Gene3D" id="3.40.50.300">
    <property type="entry name" value="P-loop containing nucleotide triphosphate hydrolases"/>
    <property type="match status" value="2"/>
</dbReference>
<name>A0A1Y6MFE1_9GAMM</name>
<evidence type="ECO:0000259" key="1">
    <source>
        <dbReference type="SMART" id="SM00487"/>
    </source>
</evidence>
<dbReference type="AlphaFoldDB" id="A0A1Y6MFE1"/>
<dbReference type="InterPro" id="IPR001650">
    <property type="entry name" value="Helicase_C-like"/>
</dbReference>
<dbReference type="InterPro" id="IPR027417">
    <property type="entry name" value="P-loop_NTPase"/>
</dbReference>
<dbReference type="EMBL" id="FYAJ01000002">
    <property type="protein sequence ID" value="SMY34490.1"/>
    <property type="molecule type" value="Genomic_DNA"/>
</dbReference>
<dbReference type="Pfam" id="PF04851">
    <property type="entry name" value="ResIII"/>
    <property type="match status" value="1"/>
</dbReference>
<dbReference type="GO" id="GO:0016787">
    <property type="term" value="F:hydrolase activity"/>
    <property type="evidence" value="ECO:0007669"/>
    <property type="project" value="InterPro"/>
</dbReference>
<dbReference type="Proteomes" id="UP000195719">
    <property type="component" value="Unassembled WGS sequence"/>
</dbReference>
<evidence type="ECO:0000313" key="2">
    <source>
        <dbReference type="EMBL" id="SMY34490.1"/>
    </source>
</evidence>
<dbReference type="GO" id="GO:0005829">
    <property type="term" value="C:cytosol"/>
    <property type="evidence" value="ECO:0007669"/>
    <property type="project" value="TreeGrafter"/>
</dbReference>
<dbReference type="PANTHER" id="PTHR47396:SF1">
    <property type="entry name" value="ATP-DEPENDENT HELICASE IRC3-RELATED"/>
    <property type="match status" value="1"/>
</dbReference>
<proteinExistence type="predicted"/>
<evidence type="ECO:0000313" key="3">
    <source>
        <dbReference type="Proteomes" id="UP000195719"/>
    </source>
</evidence>
<sequence length="462" mass="52390">MLRLWQNECISNAVNHYKNGHSHFLAQATPGAGKTRMAAHLAKTLFDSDMIDLVICFSPSKTVASDIQKTFAAVLDCIFNGQVATLGCSMTYQSMQYIHRDFWKTISRYRVLCVFDEIHHCGGNEDSDNNSWGQTLVHDIQHTALYTLALTGTPWRSDELPISLLSYTDPEGKVICNYQYSLKQAVNDGVCRRPNITLIDSDNISLQSNTKPEYFSSINALIEKSNTHYSCVLNNDDALNTIIELAVNKLEAIRQISIETGGLIVAASIIHAQKIIQILEQQFDQTCVLVTYKDKYSNRIIESFKHSDTQWIVSIGMISEGTDIPRLQVCCHLSNIRTELYFRQVLGRILRTTNTANQEAWLYTFAESNLVQFAEQIEIDIPESCSRITMFNNNDYSEHDKKHSQKLASHLTDNKAKDHCCTVDWESSENTFISKSLDIQTQHSELTLGKYHTRIISAFIYG</sequence>
<dbReference type="InterPro" id="IPR006935">
    <property type="entry name" value="Helicase/UvrB_N"/>
</dbReference>
<dbReference type="GO" id="GO:0005524">
    <property type="term" value="F:ATP binding"/>
    <property type="evidence" value="ECO:0007669"/>
    <property type="project" value="InterPro"/>
</dbReference>
<gene>
    <name evidence="2" type="ORF">PAND9192_01354</name>
</gene>
<accession>A0A1Y6MFE1</accession>
<organism evidence="2 3">
    <name type="scientific">Photobacterium andalusiense</name>
    <dbReference type="NCBI Taxonomy" id="2204296"/>
    <lineage>
        <taxon>Bacteria</taxon>
        <taxon>Pseudomonadati</taxon>
        <taxon>Pseudomonadota</taxon>
        <taxon>Gammaproteobacteria</taxon>
        <taxon>Vibrionales</taxon>
        <taxon>Vibrionaceae</taxon>
        <taxon>Photobacterium</taxon>
    </lineage>
</organism>
<dbReference type="InterPro" id="IPR050742">
    <property type="entry name" value="Helicase_Restrict-Modif_Enz"/>
</dbReference>
<dbReference type="RefSeq" id="WP_061000841.1">
    <property type="nucleotide sequence ID" value="NZ_FYAJ01000002.1"/>
</dbReference>
<keyword evidence="3" id="KW-1185">Reference proteome</keyword>
<reference evidence="3" key="1">
    <citation type="submission" date="2017-06" db="EMBL/GenBank/DDBJ databases">
        <authorList>
            <person name="Rodrigo-Torres L."/>
            <person name="Arahal R.D."/>
            <person name="Lucena T."/>
        </authorList>
    </citation>
    <scope>NUCLEOTIDE SEQUENCE [LARGE SCALE GENOMIC DNA]</scope>
    <source>
        <strain evidence="3">CECT 9192</strain>
    </source>
</reference>
<dbReference type="SMART" id="SM00487">
    <property type="entry name" value="DEXDc"/>
    <property type="match status" value="1"/>
</dbReference>
<dbReference type="GO" id="GO:0003677">
    <property type="term" value="F:DNA binding"/>
    <property type="evidence" value="ECO:0007669"/>
    <property type="project" value="InterPro"/>
</dbReference>
<feature type="domain" description="Helicase ATP-binding" evidence="1">
    <location>
        <begin position="2"/>
        <end position="199"/>
    </location>
</feature>
<dbReference type="PANTHER" id="PTHR47396">
    <property type="entry name" value="TYPE I RESTRICTION ENZYME ECOKI R PROTEIN"/>
    <property type="match status" value="1"/>
</dbReference>
<protein>
    <submittedName>
        <fullName evidence="2">Type III restriction enzyme, res subunit</fullName>
    </submittedName>
</protein>
<dbReference type="Pfam" id="PF00271">
    <property type="entry name" value="Helicase_C"/>
    <property type="match status" value="1"/>
</dbReference>